<accession>A0A9Y2AJM9</accession>
<dbReference type="EMBL" id="CP120678">
    <property type="protein sequence ID" value="WIW71107.1"/>
    <property type="molecule type" value="Genomic_DNA"/>
</dbReference>
<dbReference type="RefSeq" id="WP_147666848.1">
    <property type="nucleotide sequence ID" value="NZ_CP120678.1"/>
</dbReference>
<dbReference type="Proteomes" id="UP001243623">
    <property type="component" value="Chromosome"/>
</dbReference>
<keyword evidence="2" id="KW-1185">Reference proteome</keyword>
<name>A0A9Y2AJM9_9FIRM</name>
<protein>
    <submittedName>
        <fullName evidence="1">Uncharacterized protein</fullName>
    </submittedName>
</protein>
<gene>
    <name evidence="1" type="ORF">P3F81_01915</name>
</gene>
<dbReference type="KEGG" id="sgbi:P3F81_01915"/>
<evidence type="ECO:0000313" key="2">
    <source>
        <dbReference type="Proteomes" id="UP001243623"/>
    </source>
</evidence>
<reference evidence="1" key="1">
    <citation type="submission" date="2023-03" db="EMBL/GenBank/DDBJ databases">
        <title>Selenobaculum gbiensis gen. nov. sp. nov., a new bacterium isolated from the gut microbiota of IBD patient.</title>
        <authorList>
            <person name="Yeo S."/>
            <person name="Park H."/>
            <person name="Huh C.S."/>
        </authorList>
    </citation>
    <scope>NUCLEOTIDE SEQUENCE</scope>
    <source>
        <strain evidence="1">ICN-92133</strain>
    </source>
</reference>
<evidence type="ECO:0000313" key="1">
    <source>
        <dbReference type="EMBL" id="WIW71107.1"/>
    </source>
</evidence>
<organism evidence="1 2">
    <name type="scientific">Selenobaculum gibii</name>
    <dbReference type="NCBI Taxonomy" id="3054208"/>
    <lineage>
        <taxon>Bacteria</taxon>
        <taxon>Bacillati</taxon>
        <taxon>Bacillota</taxon>
        <taxon>Negativicutes</taxon>
        <taxon>Selenomonadales</taxon>
        <taxon>Selenomonadaceae</taxon>
        <taxon>Selenobaculum</taxon>
    </lineage>
</organism>
<sequence length="186" mass="20560">MKEKFEEFWKEPKHKVLVLILVVLLAYLSVEGLLNKNVEVVNVGQNNLIATDAKSQNKLASTTMHEVDMQKANLQEVTDNTKVPKRNPFEVPVAYREVKPMLSPEGKSGAPLNEQAQNPAPVNHEKPIAKGLIGTSDQSIAILEYNTERKQCMVGEYIGPYKVAGMYSDLVTLEGPEGTISLKVGQ</sequence>
<dbReference type="AlphaFoldDB" id="A0A9Y2AJM9"/>
<proteinExistence type="predicted"/>